<dbReference type="EMBL" id="SJPJ01000002">
    <property type="protein sequence ID" value="TWT76388.1"/>
    <property type="molecule type" value="Genomic_DNA"/>
</dbReference>
<feature type="signal peptide" evidence="1">
    <location>
        <begin position="1"/>
        <end position="21"/>
    </location>
</feature>
<comment type="caution">
    <text evidence="2">The sequence shown here is derived from an EMBL/GenBank/DDBJ whole genome shotgun (WGS) entry which is preliminary data.</text>
</comment>
<accession>A0A5C5YNQ5</accession>
<evidence type="ECO:0000313" key="2">
    <source>
        <dbReference type="EMBL" id="TWT76388.1"/>
    </source>
</evidence>
<gene>
    <name evidence="2" type="ORF">CA13_68820</name>
</gene>
<dbReference type="OrthoDB" id="247472at2"/>
<reference evidence="2 3" key="1">
    <citation type="submission" date="2019-02" db="EMBL/GenBank/DDBJ databases">
        <title>Deep-cultivation of Planctomycetes and their phenomic and genomic characterization uncovers novel biology.</title>
        <authorList>
            <person name="Wiegand S."/>
            <person name="Jogler M."/>
            <person name="Boedeker C."/>
            <person name="Pinto D."/>
            <person name="Vollmers J."/>
            <person name="Rivas-Marin E."/>
            <person name="Kohn T."/>
            <person name="Peeters S.H."/>
            <person name="Heuer A."/>
            <person name="Rast P."/>
            <person name="Oberbeckmann S."/>
            <person name="Bunk B."/>
            <person name="Jeske O."/>
            <person name="Meyerdierks A."/>
            <person name="Storesund J.E."/>
            <person name="Kallscheuer N."/>
            <person name="Luecker S."/>
            <person name="Lage O.M."/>
            <person name="Pohl T."/>
            <person name="Merkel B.J."/>
            <person name="Hornburger P."/>
            <person name="Mueller R.-W."/>
            <person name="Bruemmer F."/>
            <person name="Labrenz M."/>
            <person name="Spormann A.M."/>
            <person name="Op Den Camp H."/>
            <person name="Overmann J."/>
            <person name="Amann R."/>
            <person name="Jetten M.S.M."/>
            <person name="Mascher T."/>
            <person name="Medema M.H."/>
            <person name="Devos D.P."/>
            <person name="Kaster A.-K."/>
            <person name="Ovreas L."/>
            <person name="Rohde M."/>
            <person name="Galperin M.Y."/>
            <person name="Jogler C."/>
        </authorList>
    </citation>
    <scope>NUCLEOTIDE SEQUENCE [LARGE SCALE GENOMIC DNA]</scope>
    <source>
        <strain evidence="2 3">CA13</strain>
    </source>
</reference>
<keyword evidence="1" id="KW-0732">Signal</keyword>
<evidence type="ECO:0000313" key="3">
    <source>
        <dbReference type="Proteomes" id="UP000315010"/>
    </source>
</evidence>
<sequence length="333" mass="36556" precursor="true">MNRLINLVLSLCFVIVLAVPAKCQGVSEVFLVQGAPGEPTYSVGFGESADRWTRIAEGSTAKVTRIGDAPANKEPANDVPDRELLKRAIEASETTTIAPLWIVLIGHGTYASGVAKFNLRGPDLSASDLSKWLDRFERPLVIINGSSSSGPFINALSGRNRIVVTATKSGTEQNYARFGEYFSKAIGSIESDLDHDQEVSVQEAFLRASAEVRAFYESEDRIVTEHALVDDNGDGLGTPATMFRGVRSVQKAKDDVELDGRNASRVTLVANKNRLRLTIEEQTQRDAIERDLDQIRIRKSQLSEAAYLDEIEPLMVRLAKIYQAAESRQEAGE</sequence>
<name>A0A5C5YNQ5_9BACT</name>
<dbReference type="RefSeq" id="WP_146404169.1">
    <property type="nucleotide sequence ID" value="NZ_SJPJ01000002.1"/>
</dbReference>
<keyword evidence="3" id="KW-1185">Reference proteome</keyword>
<protein>
    <submittedName>
        <fullName evidence="2">Uncharacterized protein</fullName>
    </submittedName>
</protein>
<organism evidence="2 3">
    <name type="scientific">Novipirellula herctigrandis</name>
    <dbReference type="NCBI Taxonomy" id="2527986"/>
    <lineage>
        <taxon>Bacteria</taxon>
        <taxon>Pseudomonadati</taxon>
        <taxon>Planctomycetota</taxon>
        <taxon>Planctomycetia</taxon>
        <taxon>Pirellulales</taxon>
        <taxon>Pirellulaceae</taxon>
        <taxon>Novipirellula</taxon>
    </lineage>
</organism>
<dbReference type="Proteomes" id="UP000315010">
    <property type="component" value="Unassembled WGS sequence"/>
</dbReference>
<evidence type="ECO:0000256" key="1">
    <source>
        <dbReference type="SAM" id="SignalP"/>
    </source>
</evidence>
<feature type="chain" id="PRO_5022763495" evidence="1">
    <location>
        <begin position="22"/>
        <end position="333"/>
    </location>
</feature>
<proteinExistence type="predicted"/>
<dbReference type="AlphaFoldDB" id="A0A5C5YNQ5"/>